<evidence type="ECO:0000313" key="5">
    <source>
        <dbReference type="EMBL" id="CAJ1960702.1"/>
    </source>
</evidence>
<accession>A0AAD2PWH0</accession>
<feature type="compositionally biased region" description="Basic residues" evidence="3">
    <location>
        <begin position="38"/>
        <end position="51"/>
    </location>
</feature>
<reference evidence="5" key="1">
    <citation type="submission" date="2023-08" db="EMBL/GenBank/DDBJ databases">
        <authorList>
            <person name="Audoor S."/>
            <person name="Bilcke G."/>
        </authorList>
    </citation>
    <scope>NUCLEOTIDE SEQUENCE</scope>
</reference>
<dbReference type="Gene3D" id="1.25.40.20">
    <property type="entry name" value="Ankyrin repeat-containing domain"/>
    <property type="match status" value="1"/>
</dbReference>
<dbReference type="PANTHER" id="PTHR24161">
    <property type="entry name" value="ANK_REP_REGION DOMAIN-CONTAINING PROTEIN-RELATED"/>
    <property type="match status" value="1"/>
</dbReference>
<evidence type="ECO:0008006" key="7">
    <source>
        <dbReference type="Google" id="ProtNLM"/>
    </source>
</evidence>
<dbReference type="InterPro" id="IPR002110">
    <property type="entry name" value="Ankyrin_rpt"/>
</dbReference>
<name>A0AAD2PWH0_9STRA</name>
<keyword evidence="6" id="KW-1185">Reference proteome</keyword>
<evidence type="ECO:0000256" key="1">
    <source>
        <dbReference type="ARBA" id="ARBA00022737"/>
    </source>
</evidence>
<proteinExistence type="predicted"/>
<dbReference type="InterPro" id="IPR036770">
    <property type="entry name" value="Ankyrin_rpt-contain_sf"/>
</dbReference>
<feature type="region of interest" description="Disordered" evidence="3">
    <location>
        <begin position="249"/>
        <end position="275"/>
    </location>
</feature>
<keyword evidence="4" id="KW-0732">Signal</keyword>
<organism evidence="5 6">
    <name type="scientific">Cylindrotheca closterium</name>
    <dbReference type="NCBI Taxonomy" id="2856"/>
    <lineage>
        <taxon>Eukaryota</taxon>
        <taxon>Sar</taxon>
        <taxon>Stramenopiles</taxon>
        <taxon>Ochrophyta</taxon>
        <taxon>Bacillariophyta</taxon>
        <taxon>Bacillariophyceae</taxon>
        <taxon>Bacillariophycidae</taxon>
        <taxon>Bacillariales</taxon>
        <taxon>Bacillariaceae</taxon>
        <taxon>Cylindrotheca</taxon>
    </lineage>
</organism>
<sequence>MKIPINTLPLCLFILKGPLATCAFSVNPSSLQESPPIHHPRTTRRRRTNKKKDHDSVVISPLFYRLRDQYDTNTGIGPLHGLAGPGKLAGTQALIQALLQEHHDESSSSLLELLDNTRDPKMGTTPFHWAVCGMTTSLQGGGGSIQVCQWMIDRVFEEGGKDSVVKLCNLPCRTHHSTPLMYAAWGGNVRLCELLLDEGEADPMYADKRGQNALHWAAAAGHLKVCQYLAGKRYHQYFSSASALLLEEAEDDGAVQEQEGADSSSAKHMEHGPILETDNSGLTSLDYAIQYNRDDIIEWMMKVL</sequence>
<gene>
    <name evidence="5" type="ORF">CYCCA115_LOCUS18851</name>
</gene>
<dbReference type="Pfam" id="PF12796">
    <property type="entry name" value="Ank_2"/>
    <property type="match status" value="1"/>
</dbReference>
<dbReference type="SMART" id="SM00248">
    <property type="entry name" value="ANK"/>
    <property type="match status" value="3"/>
</dbReference>
<protein>
    <recommendedName>
        <fullName evidence="7">Palmitoyltransferase</fullName>
    </recommendedName>
</protein>
<dbReference type="EMBL" id="CAKOGP040002069">
    <property type="protein sequence ID" value="CAJ1960702.1"/>
    <property type="molecule type" value="Genomic_DNA"/>
</dbReference>
<evidence type="ECO:0000256" key="2">
    <source>
        <dbReference type="ARBA" id="ARBA00023043"/>
    </source>
</evidence>
<keyword evidence="1" id="KW-0677">Repeat</keyword>
<dbReference type="SUPFAM" id="SSF48403">
    <property type="entry name" value="Ankyrin repeat"/>
    <property type="match status" value="1"/>
</dbReference>
<dbReference type="PANTHER" id="PTHR24161:SF85">
    <property type="entry name" value="PALMITOYLTRANSFERASE HIP14"/>
    <property type="match status" value="1"/>
</dbReference>
<keyword evidence="2" id="KW-0040">ANK repeat</keyword>
<evidence type="ECO:0000313" key="6">
    <source>
        <dbReference type="Proteomes" id="UP001295423"/>
    </source>
</evidence>
<dbReference type="Proteomes" id="UP001295423">
    <property type="component" value="Unassembled WGS sequence"/>
</dbReference>
<evidence type="ECO:0000256" key="3">
    <source>
        <dbReference type="SAM" id="MobiDB-lite"/>
    </source>
</evidence>
<feature type="signal peptide" evidence="4">
    <location>
        <begin position="1"/>
        <end position="23"/>
    </location>
</feature>
<feature type="region of interest" description="Disordered" evidence="3">
    <location>
        <begin position="30"/>
        <end position="54"/>
    </location>
</feature>
<comment type="caution">
    <text evidence="5">The sequence shown here is derived from an EMBL/GenBank/DDBJ whole genome shotgun (WGS) entry which is preliminary data.</text>
</comment>
<feature type="chain" id="PRO_5042048866" description="Palmitoyltransferase" evidence="4">
    <location>
        <begin position="24"/>
        <end position="304"/>
    </location>
</feature>
<evidence type="ECO:0000256" key="4">
    <source>
        <dbReference type="SAM" id="SignalP"/>
    </source>
</evidence>
<dbReference type="AlphaFoldDB" id="A0AAD2PWH0"/>